<keyword evidence="1" id="KW-0732">Signal</keyword>
<dbReference type="SUPFAM" id="SSF55486">
    <property type="entry name" value="Metalloproteases ('zincins'), catalytic domain"/>
    <property type="match status" value="1"/>
</dbReference>
<sequence length="299" mass="32894">MGNRSLFYVLTICVAGVWCIPPPLPGDFDLQNQTRLPQPRVASSFKYRYVANNGYIAKSKPGWAHVIVAATSRCSDTALDKAALAVSLMVRHMAPDVFNGLTRSNGLGIFTKAEGIYAYPENANLADTAACRGTCSGSCSRTCTFDGRKWSTLSGLSNSRSVVVDDNVLCDRSDPYGHSENIAIHEFGHLVMSYMPRTWSDKIRAAYTHEKYSNLWKPGVYATSNAQEYWAEATEAFFSATVRTDVTGGLNMCGSSHPCSNEQQARAYLKRHDPQLFEVLSYAYTNNHPEIPSGGRSCL</sequence>
<feature type="signal peptide" evidence="1">
    <location>
        <begin position="1"/>
        <end position="19"/>
    </location>
</feature>
<name>A0AAN8GH17_PATCE</name>
<keyword evidence="3" id="KW-1185">Reference proteome</keyword>
<evidence type="ECO:0000313" key="3">
    <source>
        <dbReference type="Proteomes" id="UP001347796"/>
    </source>
</evidence>
<comment type="caution">
    <text evidence="2">The sequence shown here is derived from an EMBL/GenBank/DDBJ whole genome shotgun (WGS) entry which is preliminary data.</text>
</comment>
<dbReference type="AlphaFoldDB" id="A0AAN8GH17"/>
<dbReference type="InterPro" id="IPR024079">
    <property type="entry name" value="MetalloPept_cat_dom_sf"/>
</dbReference>
<gene>
    <name evidence="2" type="ORF">SNE40_022027</name>
</gene>
<organism evidence="2 3">
    <name type="scientific">Patella caerulea</name>
    <name type="common">Rayed Mediterranean limpet</name>
    <dbReference type="NCBI Taxonomy" id="87958"/>
    <lineage>
        <taxon>Eukaryota</taxon>
        <taxon>Metazoa</taxon>
        <taxon>Spiralia</taxon>
        <taxon>Lophotrochozoa</taxon>
        <taxon>Mollusca</taxon>
        <taxon>Gastropoda</taxon>
        <taxon>Patellogastropoda</taxon>
        <taxon>Patelloidea</taxon>
        <taxon>Patellidae</taxon>
        <taxon>Patella</taxon>
    </lineage>
</organism>
<dbReference type="Proteomes" id="UP001347796">
    <property type="component" value="Unassembled WGS sequence"/>
</dbReference>
<protein>
    <submittedName>
        <fullName evidence="2">Uncharacterized protein</fullName>
    </submittedName>
</protein>
<reference evidence="2 3" key="1">
    <citation type="submission" date="2024-01" db="EMBL/GenBank/DDBJ databases">
        <title>The genome of the rayed Mediterranean limpet Patella caerulea (Linnaeus, 1758).</title>
        <authorList>
            <person name="Anh-Thu Weber A."/>
            <person name="Halstead-Nussloch G."/>
        </authorList>
    </citation>
    <scope>NUCLEOTIDE SEQUENCE [LARGE SCALE GENOMIC DNA]</scope>
    <source>
        <strain evidence="2">AATW-2023a</strain>
        <tissue evidence="2">Whole specimen</tissue>
    </source>
</reference>
<dbReference type="GO" id="GO:0008237">
    <property type="term" value="F:metallopeptidase activity"/>
    <property type="evidence" value="ECO:0007669"/>
    <property type="project" value="InterPro"/>
</dbReference>
<evidence type="ECO:0000256" key="1">
    <source>
        <dbReference type="SAM" id="SignalP"/>
    </source>
</evidence>
<proteinExistence type="predicted"/>
<dbReference type="Gene3D" id="3.40.390.10">
    <property type="entry name" value="Collagenase (Catalytic Domain)"/>
    <property type="match status" value="1"/>
</dbReference>
<dbReference type="EMBL" id="JAZGQO010000018">
    <property type="protein sequence ID" value="KAK6168144.1"/>
    <property type="molecule type" value="Genomic_DNA"/>
</dbReference>
<evidence type="ECO:0000313" key="2">
    <source>
        <dbReference type="EMBL" id="KAK6168144.1"/>
    </source>
</evidence>
<feature type="chain" id="PRO_5042995982" evidence="1">
    <location>
        <begin position="20"/>
        <end position="299"/>
    </location>
</feature>
<accession>A0AAN8GH17</accession>